<evidence type="ECO:0000256" key="10">
    <source>
        <dbReference type="ARBA" id="ARBA00023204"/>
    </source>
</evidence>
<sequence length="360" mass="42398">MLVKSIRLKNFRNYKEALFKDFEKINVFIGKNAQGKTNFIEALFFLIRAKSFKNAKDTELISFNEDFCEVEGIISLKNVENSFKIQISRYDGKKYFLNDKEVILKNYKKAISPVVFKPDDLYIVKNSPQDRRKYIDDILISIDSIYAYNLSSYKKILFERNKILKDYNKNLKLLDIYDIQLAKYGSKILIDRLKFLKNLEEFSKKYYKDLSKDDFKILYLSTIPPKKSLEDTVDMYIKILKTVRNRDLDLKITTIGPHRDDIDFKINDRSVKTYGSQGEIRSVVLSLKLGELKLLTLKNNINPILLLDDVFSELDSERRNYLFNSIKDIQTFITSTSAENLKFNEAKYYLIENGTYKEIK</sequence>
<dbReference type="PANTHER" id="PTHR32182:SF0">
    <property type="entry name" value="DNA REPLICATION AND REPAIR PROTEIN RECF"/>
    <property type="match status" value="1"/>
</dbReference>
<accession>A0ABU0AV72</accession>
<evidence type="ECO:0000256" key="1">
    <source>
        <dbReference type="ARBA" id="ARBA00004496"/>
    </source>
</evidence>
<dbReference type="SUPFAM" id="SSF52540">
    <property type="entry name" value="P-loop containing nucleoside triphosphate hydrolases"/>
    <property type="match status" value="1"/>
</dbReference>
<evidence type="ECO:0000256" key="3">
    <source>
        <dbReference type="ARBA" id="ARBA00020170"/>
    </source>
</evidence>
<keyword evidence="11 12" id="KW-0742">SOS response</keyword>
<evidence type="ECO:0000256" key="8">
    <source>
        <dbReference type="ARBA" id="ARBA00022840"/>
    </source>
</evidence>
<comment type="function">
    <text evidence="12 13">The RecF protein is involved in DNA metabolism; it is required for DNA replication and normal SOS inducibility. RecF binds preferentially to single-stranded, linear DNA. It also seems to bind ATP.</text>
</comment>
<dbReference type="InterPro" id="IPR001238">
    <property type="entry name" value="DNA-binding_RecF"/>
</dbReference>
<feature type="domain" description="RecF/RecN/SMC N-terminal" evidence="14">
    <location>
        <begin position="3"/>
        <end position="345"/>
    </location>
</feature>
<dbReference type="NCBIfam" id="TIGR00611">
    <property type="entry name" value="recf"/>
    <property type="match status" value="1"/>
</dbReference>
<dbReference type="Gene3D" id="1.20.1050.90">
    <property type="entry name" value="RecF/RecN/SMC, N-terminal domain"/>
    <property type="match status" value="1"/>
</dbReference>
<organism evidence="15 16">
    <name type="scientific">Peptoniphilus koenoeneniae</name>
    <dbReference type="NCBI Taxonomy" id="507751"/>
    <lineage>
        <taxon>Bacteria</taxon>
        <taxon>Bacillati</taxon>
        <taxon>Bacillota</taxon>
        <taxon>Tissierellia</taxon>
        <taxon>Tissierellales</taxon>
        <taxon>Peptoniphilaceae</taxon>
        <taxon>Peptoniphilus</taxon>
    </lineage>
</organism>
<reference evidence="15 16" key="1">
    <citation type="submission" date="2023-07" db="EMBL/GenBank/DDBJ databases">
        <title>Genomic Encyclopedia of Type Strains, Phase IV (KMG-IV): sequencing the most valuable type-strain genomes for metagenomic binning, comparative biology and taxonomic classification.</title>
        <authorList>
            <person name="Goeker M."/>
        </authorList>
    </citation>
    <scope>NUCLEOTIDE SEQUENCE [LARGE SCALE GENOMIC DNA]</scope>
    <source>
        <strain evidence="15 16">DSM 22616</strain>
    </source>
</reference>
<evidence type="ECO:0000313" key="15">
    <source>
        <dbReference type="EMBL" id="MDQ0275161.1"/>
    </source>
</evidence>
<evidence type="ECO:0000256" key="2">
    <source>
        <dbReference type="ARBA" id="ARBA00008016"/>
    </source>
</evidence>
<dbReference type="Gene3D" id="3.40.50.300">
    <property type="entry name" value="P-loop containing nucleotide triphosphate hydrolases"/>
    <property type="match status" value="1"/>
</dbReference>
<dbReference type="InterPro" id="IPR027417">
    <property type="entry name" value="P-loop_NTPase"/>
</dbReference>
<dbReference type="Pfam" id="PF02463">
    <property type="entry name" value="SMC_N"/>
    <property type="match status" value="1"/>
</dbReference>
<keyword evidence="10 12" id="KW-0234">DNA repair</keyword>
<keyword evidence="7 12" id="KW-0227">DNA damage</keyword>
<evidence type="ECO:0000256" key="6">
    <source>
        <dbReference type="ARBA" id="ARBA00022741"/>
    </source>
</evidence>
<evidence type="ECO:0000256" key="7">
    <source>
        <dbReference type="ARBA" id="ARBA00022763"/>
    </source>
</evidence>
<evidence type="ECO:0000259" key="14">
    <source>
        <dbReference type="Pfam" id="PF02463"/>
    </source>
</evidence>
<dbReference type="PANTHER" id="PTHR32182">
    <property type="entry name" value="DNA REPLICATION AND REPAIR PROTEIN RECF"/>
    <property type="match status" value="1"/>
</dbReference>
<dbReference type="Proteomes" id="UP001236559">
    <property type="component" value="Unassembled WGS sequence"/>
</dbReference>
<dbReference type="EMBL" id="JAUSTN010000005">
    <property type="protein sequence ID" value="MDQ0275161.1"/>
    <property type="molecule type" value="Genomic_DNA"/>
</dbReference>
<dbReference type="InterPro" id="IPR018078">
    <property type="entry name" value="DNA-binding_RecF_CS"/>
</dbReference>
<keyword evidence="4 12" id="KW-0963">Cytoplasm</keyword>
<gene>
    <name evidence="12" type="primary">recF</name>
    <name evidence="15" type="ORF">J2S72_001185</name>
</gene>
<dbReference type="PROSITE" id="PS00618">
    <property type="entry name" value="RECF_2"/>
    <property type="match status" value="1"/>
</dbReference>
<proteinExistence type="inferred from homology"/>
<evidence type="ECO:0000256" key="11">
    <source>
        <dbReference type="ARBA" id="ARBA00023236"/>
    </source>
</evidence>
<evidence type="ECO:0000256" key="13">
    <source>
        <dbReference type="RuleBase" id="RU000578"/>
    </source>
</evidence>
<name>A0ABU0AV72_9FIRM</name>
<comment type="similarity">
    <text evidence="2 12 13">Belongs to the RecF family.</text>
</comment>
<evidence type="ECO:0000256" key="12">
    <source>
        <dbReference type="HAMAP-Rule" id="MF_00365"/>
    </source>
</evidence>
<keyword evidence="6 12" id="KW-0547">Nucleotide-binding</keyword>
<dbReference type="InterPro" id="IPR042174">
    <property type="entry name" value="RecF_2"/>
</dbReference>
<keyword evidence="9 12" id="KW-0238">DNA-binding</keyword>
<comment type="subcellular location">
    <subcellularLocation>
        <location evidence="1 12 13">Cytoplasm</location>
    </subcellularLocation>
</comment>
<comment type="caution">
    <text evidence="15">The sequence shown here is derived from an EMBL/GenBank/DDBJ whole genome shotgun (WGS) entry which is preliminary data.</text>
</comment>
<feature type="binding site" evidence="12">
    <location>
        <begin position="30"/>
        <end position="37"/>
    </location>
    <ligand>
        <name>ATP</name>
        <dbReference type="ChEBI" id="CHEBI:30616"/>
    </ligand>
</feature>
<dbReference type="HAMAP" id="MF_00365">
    <property type="entry name" value="RecF"/>
    <property type="match status" value="1"/>
</dbReference>
<evidence type="ECO:0000313" key="16">
    <source>
        <dbReference type="Proteomes" id="UP001236559"/>
    </source>
</evidence>
<evidence type="ECO:0000256" key="4">
    <source>
        <dbReference type="ARBA" id="ARBA00022490"/>
    </source>
</evidence>
<evidence type="ECO:0000256" key="5">
    <source>
        <dbReference type="ARBA" id="ARBA00022705"/>
    </source>
</evidence>
<dbReference type="InterPro" id="IPR003395">
    <property type="entry name" value="RecF/RecN/SMC_N"/>
</dbReference>
<dbReference type="RefSeq" id="WP_023055062.1">
    <property type="nucleotide sequence ID" value="NZ_JAUSTN010000005.1"/>
</dbReference>
<keyword evidence="8 12" id="KW-0067">ATP-binding</keyword>
<keyword evidence="16" id="KW-1185">Reference proteome</keyword>
<evidence type="ECO:0000256" key="9">
    <source>
        <dbReference type="ARBA" id="ARBA00023125"/>
    </source>
</evidence>
<protein>
    <recommendedName>
        <fullName evidence="3 12">DNA replication and repair protein RecF</fullName>
    </recommendedName>
</protein>
<keyword evidence="5 12" id="KW-0235">DNA replication</keyword>